<organism evidence="1">
    <name type="scientific">uncultured Caudovirales phage</name>
    <dbReference type="NCBI Taxonomy" id="2100421"/>
    <lineage>
        <taxon>Viruses</taxon>
        <taxon>Duplodnaviria</taxon>
        <taxon>Heunggongvirae</taxon>
        <taxon>Uroviricota</taxon>
        <taxon>Caudoviricetes</taxon>
        <taxon>Peduoviridae</taxon>
        <taxon>Maltschvirus</taxon>
        <taxon>Maltschvirus maltsch</taxon>
    </lineage>
</organism>
<sequence length="180" mass="19359">MACELTTGFTLGCLEGIGGVKEVLIANYEDFETGIAYGGTDGEVDALPTATIYRYVPFRNSGSYVETVNKNLETGTLFFSQEVGWTFGKLNQDMRNEFLNVAKAKMIVFVRTNDDQILLVGAGEGAQMTAGTVQSGAQKADLMGYQVTVVAEELAPAVHLEPFTTVPFDNFAGITVSPAY</sequence>
<gene>
    <name evidence="1" type="ORF">UFOVP1175_2</name>
</gene>
<dbReference type="EMBL" id="LR797129">
    <property type="protein sequence ID" value="CAB4188225.1"/>
    <property type="molecule type" value="Genomic_DNA"/>
</dbReference>
<reference evidence="1" key="1">
    <citation type="submission" date="2020-05" db="EMBL/GenBank/DDBJ databases">
        <authorList>
            <person name="Chiriac C."/>
            <person name="Salcher M."/>
            <person name="Ghai R."/>
            <person name="Kavagutti S V."/>
        </authorList>
    </citation>
    <scope>NUCLEOTIDE SEQUENCE</scope>
</reference>
<name>A0A6J5R674_9CAUD</name>
<protein>
    <submittedName>
        <fullName evidence="1">Uncharacterized protein</fullName>
    </submittedName>
</protein>
<accession>A0A6J5R674</accession>
<evidence type="ECO:0000313" key="1">
    <source>
        <dbReference type="EMBL" id="CAB4188225.1"/>
    </source>
</evidence>
<proteinExistence type="predicted"/>